<dbReference type="Proteomes" id="UP000566985">
    <property type="component" value="Unassembled WGS sequence"/>
</dbReference>
<dbReference type="RefSeq" id="WP_069729488.1">
    <property type="nucleotide sequence ID" value="NZ_JABWPE010000025.1"/>
</dbReference>
<reference evidence="1 2" key="1">
    <citation type="submission" date="2020-05" db="EMBL/GenBank/DDBJ databases">
        <title>Whole Genome Sequences of Enterobacteriales Associated with the International Space Station.</title>
        <authorList>
            <person name="Bharadwaj A."/>
            <person name="Daudu R."/>
            <person name="Singh N."/>
            <person name="Wood J."/>
            <person name="Debieu M."/>
            <person name="Mason C."/>
            <person name="Wang C."/>
            <person name="Venkateswaran K."/>
        </authorList>
    </citation>
    <scope>NUCLEOTIDE SEQUENCE [LARGE SCALE GENOMIC DNA]</scope>
    <source>
        <strain evidence="1 2">IF5SW-B1</strain>
    </source>
</reference>
<evidence type="ECO:0000313" key="1">
    <source>
        <dbReference type="EMBL" id="NUY98418.1"/>
    </source>
</evidence>
<dbReference type="GeneID" id="57347057"/>
<name>A0A7Y6TTQ8_9GAMM</name>
<sequence length="62" mass="7182">MFNFKKVRIDHAQAVKFAQYLLGTDLNMALPFVLRIQGQTTITLSREEKQIYVNEFTGQFTA</sequence>
<dbReference type="AlphaFoldDB" id="A0A7Y6TTQ8"/>
<proteinExistence type="predicted"/>
<comment type="caution">
    <text evidence="1">The sequence shown here is derived from an EMBL/GenBank/DDBJ whole genome shotgun (WGS) entry which is preliminary data.</text>
</comment>
<accession>A0A7Y6TTQ8</accession>
<evidence type="ECO:0000313" key="2">
    <source>
        <dbReference type="Proteomes" id="UP000566985"/>
    </source>
</evidence>
<organism evidence="1 2">
    <name type="scientific">Pantoea brenneri</name>
    <dbReference type="NCBI Taxonomy" id="472694"/>
    <lineage>
        <taxon>Bacteria</taxon>
        <taxon>Pseudomonadati</taxon>
        <taxon>Pseudomonadota</taxon>
        <taxon>Gammaproteobacteria</taxon>
        <taxon>Enterobacterales</taxon>
        <taxon>Erwiniaceae</taxon>
        <taxon>Pantoea</taxon>
    </lineage>
</organism>
<dbReference type="EMBL" id="JABWPM010000025">
    <property type="protein sequence ID" value="NUY98418.1"/>
    <property type="molecule type" value="Genomic_DNA"/>
</dbReference>
<protein>
    <submittedName>
        <fullName evidence="1">Uncharacterized protein</fullName>
    </submittedName>
</protein>
<gene>
    <name evidence="1" type="ORF">HU668_18335</name>
</gene>